<feature type="transmembrane region" description="Helical" evidence="2">
    <location>
        <begin position="356"/>
        <end position="376"/>
    </location>
</feature>
<evidence type="ECO:0000256" key="2">
    <source>
        <dbReference type="SAM" id="Phobius"/>
    </source>
</evidence>
<dbReference type="HOGENOM" id="CLU_663726_0_0_12"/>
<proteinExistence type="predicted"/>
<dbReference type="OrthoDB" id="370514at2"/>
<evidence type="ECO:0000259" key="3">
    <source>
        <dbReference type="Pfam" id="PF04773"/>
    </source>
</evidence>
<dbReference type="PATRIC" id="fig|1307761.3.peg.1603"/>
<accession>V5WGS2</accession>
<evidence type="ECO:0000313" key="5">
    <source>
        <dbReference type="Proteomes" id="UP000018680"/>
    </source>
</evidence>
<dbReference type="Pfam" id="PF04773">
    <property type="entry name" value="FecR"/>
    <property type="match status" value="1"/>
</dbReference>
<keyword evidence="5" id="KW-1185">Reference proteome</keyword>
<dbReference type="KEGG" id="slr:L21SP2_1608"/>
<sequence length="414" mass="43743">MESRLARSGMILLLGILILMISLPVHSQDAVEAASVPSEQNDVFAVILFASGNAVSVFRQGELISYTIGEDDVIGLPLLEGDMVQTEADSFVELQLIPSENIVKVAENTTFELTNIQGEEGGTFELLYGRVRARVAAINQSGSFRIRGRTAVAGVRGTDFGFDYVTRRGEGAVPAASVYCFDGSVEVQSLVNESNSEGGAPDSPGEEGPAAGIAPSTVVISANEMVDVVRKSGSETETPSVRAGALRKRSISPRISEYWQTNDIQSTPVNPDDLEEAFPGIYEMLEDAVSQARLAASLKAFLEAGGTLEEFRASRELDVASPRQKYPLVPSIGVAALVPEIQTEVYKPNALKITGGTMGVIGSLLELSGVVLYFLGEDLGLDPAVGQSYGPVLLASGGVALTVALTSLIIDATR</sequence>
<dbReference type="AlphaFoldDB" id="V5WGS2"/>
<evidence type="ECO:0000256" key="1">
    <source>
        <dbReference type="SAM" id="MobiDB-lite"/>
    </source>
</evidence>
<organism evidence="4 5">
    <name type="scientific">Salinispira pacifica</name>
    <dbReference type="NCBI Taxonomy" id="1307761"/>
    <lineage>
        <taxon>Bacteria</taxon>
        <taxon>Pseudomonadati</taxon>
        <taxon>Spirochaetota</taxon>
        <taxon>Spirochaetia</taxon>
        <taxon>Spirochaetales</taxon>
        <taxon>Spirochaetaceae</taxon>
        <taxon>Salinispira</taxon>
    </lineage>
</organism>
<protein>
    <recommendedName>
        <fullName evidence="3">FecR protein domain-containing protein</fullName>
    </recommendedName>
</protein>
<dbReference type="PANTHER" id="PTHR38731:SF1">
    <property type="entry name" value="FECR PROTEIN DOMAIN-CONTAINING PROTEIN"/>
    <property type="match status" value="1"/>
</dbReference>
<dbReference type="RefSeq" id="WP_024267913.1">
    <property type="nucleotide sequence ID" value="NC_023035.1"/>
</dbReference>
<feature type="region of interest" description="Disordered" evidence="1">
    <location>
        <begin position="192"/>
        <end position="212"/>
    </location>
</feature>
<dbReference type="Proteomes" id="UP000018680">
    <property type="component" value="Chromosome"/>
</dbReference>
<reference evidence="4 5" key="1">
    <citation type="journal article" date="2015" name="Stand. Genomic Sci.">
        <title>Complete genome sequence and description of Salinispira pacifica gen. nov., sp. nov., a novel spirochaete isolated form a hypersaline microbial mat.</title>
        <authorList>
            <person name="Ben Hania W."/>
            <person name="Joseph M."/>
            <person name="Schumann P."/>
            <person name="Bunk B."/>
            <person name="Fiebig A."/>
            <person name="Sproer C."/>
            <person name="Klenk H.P."/>
            <person name="Fardeau M.L."/>
            <person name="Spring S."/>
        </authorList>
    </citation>
    <scope>NUCLEOTIDE SEQUENCE [LARGE SCALE GENOMIC DNA]</scope>
    <source>
        <strain evidence="4 5">L21-RPul-D2</strain>
    </source>
</reference>
<feature type="domain" description="FecR protein" evidence="3">
    <location>
        <begin position="83"/>
        <end position="186"/>
    </location>
</feature>
<gene>
    <name evidence="4" type="ORF">L21SP2_1608</name>
</gene>
<keyword evidence="2" id="KW-0812">Transmembrane</keyword>
<dbReference type="PANTHER" id="PTHR38731">
    <property type="entry name" value="LIPL45-RELATED LIPOPROTEIN-RELATED"/>
    <property type="match status" value="1"/>
</dbReference>
<dbReference type="EMBL" id="CP006939">
    <property type="protein sequence ID" value="AHC14993.1"/>
    <property type="molecule type" value="Genomic_DNA"/>
</dbReference>
<name>V5WGS2_9SPIO</name>
<dbReference type="InterPro" id="IPR006860">
    <property type="entry name" value="FecR"/>
</dbReference>
<keyword evidence="2" id="KW-1133">Transmembrane helix</keyword>
<feature type="transmembrane region" description="Helical" evidence="2">
    <location>
        <begin position="388"/>
        <end position="410"/>
    </location>
</feature>
<evidence type="ECO:0000313" key="4">
    <source>
        <dbReference type="EMBL" id="AHC14993.1"/>
    </source>
</evidence>
<dbReference type="STRING" id="1307761.L21SP2_1608"/>
<keyword evidence="2" id="KW-0472">Membrane</keyword>
<dbReference type="eggNOG" id="COG3712">
    <property type="taxonomic scope" value="Bacteria"/>
</dbReference>